<feature type="compositionally biased region" description="Low complexity" evidence="1">
    <location>
        <begin position="439"/>
        <end position="452"/>
    </location>
</feature>
<feature type="compositionally biased region" description="Polar residues" evidence="1">
    <location>
        <begin position="1109"/>
        <end position="1132"/>
    </location>
</feature>
<reference evidence="3" key="2">
    <citation type="submission" date="2020-08" db="EMBL/GenBank/DDBJ databases">
        <authorList>
            <person name="Kikuchi T."/>
        </authorList>
    </citation>
    <scope>NUCLEOTIDE SEQUENCE</scope>
    <source>
        <strain evidence="2">Ka4C1</strain>
    </source>
</reference>
<reference evidence="6" key="1">
    <citation type="submission" date="2016-11" db="UniProtKB">
        <authorList>
            <consortium name="WormBaseParasite"/>
        </authorList>
    </citation>
    <scope>IDENTIFICATION</scope>
</reference>
<feature type="region of interest" description="Disordered" evidence="1">
    <location>
        <begin position="236"/>
        <end position="330"/>
    </location>
</feature>
<name>A0A1I7SB52_BURXY</name>
<feature type="compositionally biased region" description="Polar residues" evidence="1">
    <location>
        <begin position="1141"/>
        <end position="1172"/>
    </location>
</feature>
<dbReference type="WBParaSite" id="BXY_1024900.1">
    <property type="protein sequence ID" value="BXY_1024900.1"/>
    <property type="gene ID" value="BXY_1024900"/>
</dbReference>
<feature type="region of interest" description="Disordered" evidence="1">
    <location>
        <begin position="511"/>
        <end position="560"/>
    </location>
</feature>
<dbReference type="OrthoDB" id="5838109at2759"/>
<evidence type="ECO:0000313" key="5">
    <source>
        <dbReference type="Proteomes" id="UP000659654"/>
    </source>
</evidence>
<feature type="region of interest" description="Disordered" evidence="1">
    <location>
        <begin position="409"/>
        <end position="452"/>
    </location>
</feature>
<organism evidence="4 6">
    <name type="scientific">Bursaphelenchus xylophilus</name>
    <name type="common">Pinewood nematode worm</name>
    <name type="synonym">Aphelenchoides xylophilus</name>
    <dbReference type="NCBI Taxonomy" id="6326"/>
    <lineage>
        <taxon>Eukaryota</taxon>
        <taxon>Metazoa</taxon>
        <taxon>Ecdysozoa</taxon>
        <taxon>Nematoda</taxon>
        <taxon>Chromadorea</taxon>
        <taxon>Rhabditida</taxon>
        <taxon>Tylenchina</taxon>
        <taxon>Tylenchomorpha</taxon>
        <taxon>Aphelenchoidea</taxon>
        <taxon>Aphelenchoididae</taxon>
        <taxon>Bursaphelenchus</taxon>
    </lineage>
</organism>
<feature type="region of interest" description="Disordered" evidence="1">
    <location>
        <begin position="362"/>
        <end position="391"/>
    </location>
</feature>
<gene>
    <name evidence="2" type="ORF">BXYJ_LOCUS15487</name>
</gene>
<protein>
    <submittedName>
        <fullName evidence="2">(pine wood nematode) hypothetical protein</fullName>
    </submittedName>
</protein>
<feature type="region of interest" description="Disordered" evidence="1">
    <location>
        <begin position="1011"/>
        <end position="1265"/>
    </location>
</feature>
<feature type="compositionally biased region" description="Polar residues" evidence="1">
    <location>
        <begin position="288"/>
        <end position="306"/>
    </location>
</feature>
<feature type="region of interest" description="Disordered" evidence="1">
    <location>
        <begin position="670"/>
        <end position="716"/>
    </location>
</feature>
<evidence type="ECO:0000313" key="6">
    <source>
        <dbReference type="WBParaSite" id="BXY_1024900.1"/>
    </source>
</evidence>
<feature type="region of interest" description="Disordered" evidence="1">
    <location>
        <begin position="199"/>
        <end position="224"/>
    </location>
</feature>
<sequence>MYNNVYESPLSRPTSYYAPQMPCYPVPWPPNPDYNQPMPSGHGYYQAPINPTHPNLYPEMVYNEPCGYNPEIYPEMANMTKPRIRPNSVGRKPQRRSVAALQDLQRYFQPPLQRTLPTTPEFSASYFNHPLGTMPRNKRPKHQISAEISATLPNNSRRKSVILPPDESKHNIFHWFKEKMGKNEERAPKKVYTSGSLPRNFALRTNSPKTKSVPRMKKADARPGVANGFNNVFYTQIDPKMRPAQLSPERGRKPLNASPERQRRAINLSPERSSRKLGTAKVDHRRLNSQNLSPERSRRNFQTLSPELSRARNSSAERSRTLPGPENSFYDNHNPMLYGYYNGNDVNSNNGTLSKKRITRYTTDGKPIQMQRNGALDNSTYASGDVPAKPPQSAEILRNSIIDPLNVKQYPKRSSNGQIVPPEPPPDYSDRSDSPASQRRSPSPFSVPPRVRFRFPSADDIHSVKKEEKIVEKVENVPQPKGLWARTFDLKIYKKLRPLIQIRGVKIDEKELAKNEKKRPNPPKNPPATGTAVTTKTSAVPSSQNKPLPTEPANETAKKRSIERFTAAVKETLKNTQTDQPKLADTLHKPASILCSQGSKKRRAPDPPMVPEASYSEPLKPAELDLRTDVLDAEMALKMAENAYMNHYEPNGIAEVGKANLAAENSVNLHNSAGNQKPWESIGNGQNNNKNEHNGTYNSLNTGNHAQPSNFPTENSDYLKFESDIESGRKIENSQESGRTSSLPTSPMVLHDISSLRAKFEADCSNITRIEANSSKMEDYSNPSKNDDQTVIKLKPVIDEGYQEDLTRLPRPLESKVWRYNPSTQGLVQYNEIEPKQPVISLHLDENGNTTTALLTDQYTQNSTQFNGYNDPNSTVTSSFRSTNSNSIPTAQSSANPLIADRGVCYVGGTRIEYFLDRSTGPLVVHYQTKRTVHMGNLVCGGGELPAGNEQEIDVYGSWTNNLPAQGVITDLDYGPGIVQKLRERFARLASTPRTEKDEFSDCTVQKRRFASAEPPSINTQILPKMDPSKLSDGMNSASSTGYSSEESNPSDASEPPKELSKSAPLPNERSRRSQSASHADDDLQKPEIHDPTHVITPIRSLREKFERQSQNSCMNKSVRTVYSPRSSSCHTSVVARYPPRQQSGSRKNSETSTVLTDSGVSSTTSTKNSLPSAKITPKQPLRRLSKPAVPSFATEFSMNSKENEDTKNLAESTGRKPTLPKRTVLAKLEPEQKIVVSPPSPHSSNASTSSGDCPSTKSNEQEVKKRKIFSIRNKKLIIREVDAYVDDDFDYFGVY</sequence>
<feature type="compositionally biased region" description="Polar residues" evidence="1">
    <location>
        <begin position="696"/>
        <end position="716"/>
    </location>
</feature>
<keyword evidence="5" id="KW-1185">Reference proteome</keyword>
<dbReference type="Proteomes" id="UP000095284">
    <property type="component" value="Unplaced"/>
</dbReference>
<feature type="compositionally biased region" description="Polar residues" evidence="1">
    <location>
        <begin position="199"/>
        <end position="210"/>
    </location>
</feature>
<dbReference type="Proteomes" id="UP000659654">
    <property type="component" value="Unassembled WGS sequence"/>
</dbReference>
<feature type="region of interest" description="Disordered" evidence="1">
    <location>
        <begin position="573"/>
        <end position="618"/>
    </location>
</feature>
<proteinExistence type="predicted"/>
<feature type="compositionally biased region" description="Polar residues" evidence="1">
    <location>
        <begin position="531"/>
        <end position="547"/>
    </location>
</feature>
<dbReference type="Proteomes" id="UP000582659">
    <property type="component" value="Unassembled WGS sequence"/>
</dbReference>
<evidence type="ECO:0000313" key="2">
    <source>
        <dbReference type="EMBL" id="CAD5235396.1"/>
    </source>
</evidence>
<feature type="compositionally biased region" description="Polar residues" evidence="1">
    <location>
        <begin position="370"/>
        <end position="382"/>
    </location>
</feature>
<accession>A0A1I7SB52</accession>
<evidence type="ECO:0000313" key="4">
    <source>
        <dbReference type="Proteomes" id="UP000095284"/>
    </source>
</evidence>
<feature type="compositionally biased region" description="Low complexity" evidence="1">
    <location>
        <begin position="1037"/>
        <end position="1051"/>
    </location>
</feature>
<evidence type="ECO:0000256" key="1">
    <source>
        <dbReference type="SAM" id="MobiDB-lite"/>
    </source>
</evidence>
<dbReference type="EMBL" id="CAJFCV020000006">
    <property type="protein sequence ID" value="CAG9131753.1"/>
    <property type="molecule type" value="Genomic_DNA"/>
</dbReference>
<feature type="compositionally biased region" description="Basic and acidic residues" evidence="1">
    <location>
        <begin position="1079"/>
        <end position="1093"/>
    </location>
</feature>
<dbReference type="EMBL" id="CAJFDI010000006">
    <property type="protein sequence ID" value="CAD5235396.1"/>
    <property type="molecule type" value="Genomic_DNA"/>
</dbReference>
<evidence type="ECO:0000313" key="3">
    <source>
        <dbReference type="EMBL" id="CAG9131753.1"/>
    </source>
</evidence>